<proteinExistence type="predicted"/>
<accession>A0ABX0A127</accession>
<comment type="caution">
    <text evidence="1">The sequence shown here is derived from an EMBL/GenBank/DDBJ whole genome shotgun (WGS) entry which is preliminary data.</text>
</comment>
<organism evidence="1 2">
    <name type="scientific">Sediminibacterium roseum</name>
    <dbReference type="NCBI Taxonomy" id="1978412"/>
    <lineage>
        <taxon>Bacteria</taxon>
        <taxon>Pseudomonadati</taxon>
        <taxon>Bacteroidota</taxon>
        <taxon>Chitinophagia</taxon>
        <taxon>Chitinophagales</taxon>
        <taxon>Chitinophagaceae</taxon>
        <taxon>Sediminibacterium</taxon>
    </lineage>
</organism>
<reference evidence="1 2" key="1">
    <citation type="submission" date="2020-01" db="EMBL/GenBank/DDBJ databases">
        <title>Genome analysis.</title>
        <authorList>
            <person name="Wu S."/>
            <person name="Wang G."/>
        </authorList>
    </citation>
    <scope>NUCLEOTIDE SEQUENCE [LARGE SCALE GENOMIC DNA]</scope>
    <source>
        <strain evidence="1 2">SYL130</strain>
    </source>
</reference>
<dbReference type="Proteomes" id="UP000753802">
    <property type="component" value="Unassembled WGS sequence"/>
</dbReference>
<dbReference type="InterPro" id="IPR008969">
    <property type="entry name" value="CarboxyPept-like_regulatory"/>
</dbReference>
<name>A0ABX0A127_9BACT</name>
<gene>
    <name evidence="1" type="ORF">GWC95_13435</name>
</gene>
<keyword evidence="2" id="KW-1185">Reference proteome</keyword>
<dbReference type="SUPFAM" id="SSF49464">
    <property type="entry name" value="Carboxypeptidase regulatory domain-like"/>
    <property type="match status" value="1"/>
</dbReference>
<evidence type="ECO:0008006" key="3">
    <source>
        <dbReference type="Google" id="ProtNLM"/>
    </source>
</evidence>
<dbReference type="EMBL" id="JAACJS010000015">
    <property type="protein sequence ID" value="NCI50930.1"/>
    <property type="molecule type" value="Genomic_DNA"/>
</dbReference>
<sequence length="888" mass="100520">MTNKYLKAAILLVAFFGCIHAGFSQIIVKGQVADISGKKLSSIAVSVLNIQELTLAYSITDSLGYYSIKVPDWKKGDSLFVAVNANGYQKMLIYLDSNIRTVDFELLPSAALLKEVVVTSGKGIVRSKGDTIKYNVDSFSHPQDRTILDVLKKMPGLEVSDNGEIKFQGKSINSLYVDGDNLVDGKYNTLTKSLANDMVASIEVLQNHQPIQTLRDIELTETAGLNIVLKSKARMKFLFDASASIGEPGLRDATFNTMSFKKSFKILNALKYSNAGRNIREDIIPHFQSEANARDDRQLLKNEIVQAPLASSRVLLNDDFLEDINLFSKTNQQLEIRFNGSIFKGNIVNEYSNRQLVFLPTDTIRYNESFFTKFSETYIRPSITVSLNKKKIYFNNTSGLETQVSDAASDVTTSTSGHFQEKLRSRKTDIFNSSRFLKVLSPKLILELYSYLFYRTSPQLSQLTPGLYSSLLNNGHPYDALAESARNAGFTSRNYASIKYLTKIRQSYKVGVDWQSQQIVSDLQTELSGVKTSIADTFRNHLNFYKTSVFAEAVFSRNSDLVQYEFALPVEKMFITYRDTGFSEHNSYLFFQPSFKIKSRIGKQGFIQLSSSVRRTIGNQFDIYRGYILNGYRTFNSKVGILPVSKISSVLLSYELNDVPDFLFATVSMGYYRTNNNTIPLYAVSPIATTIVNYRFDNTTDGFNLGLRVSKYVPVIRSNFALSQTMSLNEFLQFQNGFLLKYLNSSWTTNCKFSVKPLSFLFVNYSLNLNMFVNTPVGTSGNQISQRSSNLLNKIDFTIPLNKAVNMMVAAEFYKNSRPGIINNNTASFMDFTCEYKPAKVRYDLQLGVFNILNRTGYQNISTSSNFYSESVYLIRPRNFFIKINYRF</sequence>
<evidence type="ECO:0000313" key="1">
    <source>
        <dbReference type="EMBL" id="NCI50930.1"/>
    </source>
</evidence>
<dbReference type="RefSeq" id="WP_161819234.1">
    <property type="nucleotide sequence ID" value="NZ_JAACJS010000015.1"/>
</dbReference>
<dbReference type="PROSITE" id="PS51257">
    <property type="entry name" value="PROKAR_LIPOPROTEIN"/>
    <property type="match status" value="1"/>
</dbReference>
<protein>
    <recommendedName>
        <fullName evidence="3">Carboxypeptidase regulatory-like domain-containing protein</fullName>
    </recommendedName>
</protein>
<dbReference type="SUPFAM" id="SSF56935">
    <property type="entry name" value="Porins"/>
    <property type="match status" value="1"/>
</dbReference>
<evidence type="ECO:0000313" key="2">
    <source>
        <dbReference type="Proteomes" id="UP000753802"/>
    </source>
</evidence>